<proteinExistence type="predicted"/>
<reference evidence="2" key="1">
    <citation type="submission" date="2020-07" db="EMBL/GenBank/DDBJ databases">
        <title>The High-quality genome of the commercially important snow crab, Chionoecetes opilio.</title>
        <authorList>
            <person name="Jeong J.-H."/>
            <person name="Ryu S."/>
        </authorList>
    </citation>
    <scope>NUCLEOTIDE SEQUENCE</scope>
    <source>
        <strain evidence="2">MADBK_172401_WGS</strain>
        <tissue evidence="2">Digestive gland</tissue>
    </source>
</reference>
<feature type="chain" id="PRO_5035200452" evidence="1">
    <location>
        <begin position="27"/>
        <end position="161"/>
    </location>
</feature>
<comment type="caution">
    <text evidence="2">The sequence shown here is derived from an EMBL/GenBank/DDBJ whole genome shotgun (WGS) entry which is preliminary data.</text>
</comment>
<dbReference type="Proteomes" id="UP000770661">
    <property type="component" value="Unassembled WGS sequence"/>
</dbReference>
<evidence type="ECO:0000313" key="3">
    <source>
        <dbReference type="Proteomes" id="UP000770661"/>
    </source>
</evidence>
<sequence>MILGAKPASHISLALPCLVSLPTTMGAEMRLVHVWRKVPVASTIDESSVWDRASHESDNLALWLPSEHTSFGRYKPWVIEEKIRVKYWRVSKNDDFGELFRVDRNDKDDVLETSSGKHVYCFLGAHCDVWVVLAFLKERIKTLESPAKLDCSHEFILVGEP</sequence>
<keyword evidence="3" id="KW-1185">Reference proteome</keyword>
<evidence type="ECO:0000313" key="2">
    <source>
        <dbReference type="EMBL" id="KAG0721114.1"/>
    </source>
</evidence>
<protein>
    <submittedName>
        <fullName evidence="2">Uncharacterized protein</fullName>
    </submittedName>
</protein>
<dbReference type="AlphaFoldDB" id="A0A8J5CT74"/>
<accession>A0A8J5CT74</accession>
<keyword evidence="1" id="KW-0732">Signal</keyword>
<feature type="signal peptide" evidence="1">
    <location>
        <begin position="1"/>
        <end position="26"/>
    </location>
</feature>
<dbReference type="EMBL" id="JACEEZ010011790">
    <property type="protein sequence ID" value="KAG0721114.1"/>
    <property type="molecule type" value="Genomic_DNA"/>
</dbReference>
<name>A0A8J5CT74_CHIOP</name>
<gene>
    <name evidence="2" type="ORF">GWK47_047099</name>
</gene>
<evidence type="ECO:0000256" key="1">
    <source>
        <dbReference type="SAM" id="SignalP"/>
    </source>
</evidence>
<organism evidence="2 3">
    <name type="scientific">Chionoecetes opilio</name>
    <name type="common">Atlantic snow crab</name>
    <name type="synonym">Cancer opilio</name>
    <dbReference type="NCBI Taxonomy" id="41210"/>
    <lineage>
        <taxon>Eukaryota</taxon>
        <taxon>Metazoa</taxon>
        <taxon>Ecdysozoa</taxon>
        <taxon>Arthropoda</taxon>
        <taxon>Crustacea</taxon>
        <taxon>Multicrustacea</taxon>
        <taxon>Malacostraca</taxon>
        <taxon>Eumalacostraca</taxon>
        <taxon>Eucarida</taxon>
        <taxon>Decapoda</taxon>
        <taxon>Pleocyemata</taxon>
        <taxon>Brachyura</taxon>
        <taxon>Eubrachyura</taxon>
        <taxon>Majoidea</taxon>
        <taxon>Majidae</taxon>
        <taxon>Chionoecetes</taxon>
    </lineage>
</organism>